<comment type="subcellular location">
    <subcellularLocation>
        <location evidence="1">Cell inner membrane</location>
        <topology evidence="1">Multi-pass membrane protein</topology>
    </subcellularLocation>
</comment>
<accession>A0A0P0M5I2</accession>
<evidence type="ECO:0000256" key="5">
    <source>
        <dbReference type="ARBA" id="ARBA00022692"/>
    </source>
</evidence>
<reference evidence="11" key="1">
    <citation type="submission" date="2015-10" db="EMBL/GenBank/DDBJ databases">
        <title>Extensive mobilome-driven genome diversification in gut-associated Bacteroides vulgatus mpk.</title>
        <authorList>
            <person name="Beier S."/>
            <person name="Lange A."/>
            <person name="Huson D.H."/>
            <person name="Frick J.-S."/>
            <person name="Autenrieth I.B."/>
        </authorList>
    </citation>
    <scope>NUCLEOTIDE SEQUENCE [LARGE SCALE GENOMIC DNA]</scope>
    <source>
        <strain evidence="11">mpk</strain>
    </source>
</reference>
<dbReference type="Pfam" id="PF00873">
    <property type="entry name" value="ACR_tran"/>
    <property type="match status" value="1"/>
</dbReference>
<keyword evidence="5 8" id="KW-0812">Transmembrane</keyword>
<dbReference type="SUPFAM" id="SSF82866">
    <property type="entry name" value="Multidrug efflux transporter AcrB transmembrane domain"/>
    <property type="match status" value="1"/>
</dbReference>
<feature type="transmembrane region" description="Helical" evidence="8">
    <location>
        <begin position="364"/>
        <end position="384"/>
    </location>
</feature>
<dbReference type="SUPFAM" id="SSF82714">
    <property type="entry name" value="Multidrug efflux transporter AcrB TolC docking domain, DN and DC subdomains"/>
    <property type="match status" value="1"/>
</dbReference>
<dbReference type="EMBL" id="CP013020">
    <property type="protein sequence ID" value="ALK86500.1"/>
    <property type="molecule type" value="Genomic_DNA"/>
</dbReference>
<dbReference type="SUPFAM" id="SSF82693">
    <property type="entry name" value="Multidrug efflux transporter AcrB pore domain, PN1, PN2, PC1 and PC2 subdomains"/>
    <property type="match status" value="3"/>
</dbReference>
<name>A0A0P0M5I2_PHOVU</name>
<evidence type="ECO:0000259" key="9">
    <source>
        <dbReference type="PROSITE" id="PS50156"/>
    </source>
</evidence>
<proteinExistence type="predicted"/>
<feature type="transmembrane region" description="Helical" evidence="8">
    <location>
        <begin position="540"/>
        <end position="557"/>
    </location>
</feature>
<dbReference type="PANTHER" id="PTHR32063">
    <property type="match status" value="1"/>
</dbReference>
<dbReference type="Gene3D" id="3.30.70.1320">
    <property type="entry name" value="Multidrug efflux transporter AcrB pore domain like"/>
    <property type="match status" value="1"/>
</dbReference>
<feature type="transmembrane region" description="Helical" evidence="8">
    <location>
        <begin position="12"/>
        <end position="33"/>
    </location>
</feature>
<evidence type="ECO:0000256" key="6">
    <source>
        <dbReference type="ARBA" id="ARBA00022989"/>
    </source>
</evidence>
<evidence type="ECO:0000256" key="8">
    <source>
        <dbReference type="SAM" id="Phobius"/>
    </source>
</evidence>
<evidence type="ECO:0000256" key="4">
    <source>
        <dbReference type="ARBA" id="ARBA00022519"/>
    </source>
</evidence>
<dbReference type="PRINTS" id="PR00702">
    <property type="entry name" value="ACRIFLAVINRP"/>
</dbReference>
<keyword evidence="3" id="KW-1003">Cell membrane</keyword>
<dbReference type="InterPro" id="IPR000731">
    <property type="entry name" value="SSD"/>
</dbReference>
<dbReference type="AlphaFoldDB" id="A0A0P0M5I2"/>
<dbReference type="InterPro" id="IPR027463">
    <property type="entry name" value="AcrB_DN_DC_subdom"/>
</dbReference>
<dbReference type="PROSITE" id="PS50156">
    <property type="entry name" value="SSD"/>
    <property type="match status" value="1"/>
</dbReference>
<feature type="transmembrane region" description="Helical" evidence="8">
    <location>
        <begin position="338"/>
        <end position="357"/>
    </location>
</feature>
<dbReference type="InterPro" id="IPR001036">
    <property type="entry name" value="Acrflvin-R"/>
</dbReference>
<organism evidence="10 11">
    <name type="scientific">Phocaeicola vulgatus</name>
    <name type="common">Bacteroides vulgatus</name>
    <dbReference type="NCBI Taxonomy" id="821"/>
    <lineage>
        <taxon>Bacteria</taxon>
        <taxon>Pseudomonadati</taxon>
        <taxon>Bacteroidota</taxon>
        <taxon>Bacteroidia</taxon>
        <taxon>Bacteroidales</taxon>
        <taxon>Bacteroidaceae</taxon>
        <taxon>Phocaeicola</taxon>
    </lineage>
</organism>
<dbReference type="FunFam" id="1.20.1640.10:FF:000001">
    <property type="entry name" value="Efflux pump membrane transporter"/>
    <property type="match status" value="1"/>
</dbReference>
<gene>
    <name evidence="10" type="ORF">BvMPK_3948</name>
</gene>
<dbReference type="Gene3D" id="3.30.70.1430">
    <property type="entry name" value="Multidrug efflux transporter AcrB pore domain"/>
    <property type="match status" value="2"/>
</dbReference>
<evidence type="ECO:0000256" key="7">
    <source>
        <dbReference type="ARBA" id="ARBA00023136"/>
    </source>
</evidence>
<feature type="transmembrane region" description="Helical" evidence="8">
    <location>
        <begin position="468"/>
        <end position="495"/>
    </location>
</feature>
<feature type="transmembrane region" description="Helical" evidence="8">
    <location>
        <begin position="436"/>
        <end position="456"/>
    </location>
</feature>
<dbReference type="PATRIC" id="fig|821.40.peg.4730"/>
<dbReference type="FunFam" id="3.30.70.1430:FF:000001">
    <property type="entry name" value="Efflux pump membrane transporter"/>
    <property type="match status" value="1"/>
</dbReference>
<dbReference type="Proteomes" id="UP000061587">
    <property type="component" value="Chromosome"/>
</dbReference>
<evidence type="ECO:0000313" key="10">
    <source>
        <dbReference type="EMBL" id="ALK86500.1"/>
    </source>
</evidence>
<evidence type="ECO:0000256" key="2">
    <source>
        <dbReference type="ARBA" id="ARBA00022448"/>
    </source>
</evidence>
<feature type="domain" description="SSD" evidence="9">
    <location>
        <begin position="373"/>
        <end position="493"/>
    </location>
</feature>
<keyword evidence="7 8" id="KW-0472">Membrane</keyword>
<reference evidence="10 11" key="2">
    <citation type="journal article" date="2016" name="Genome Biol. Evol.">
        <title>Extensive mobilome-driven genome diversification in mouse gut-associated Bacteroides vulgatus mpk.</title>
        <authorList>
            <person name="Lange A."/>
            <person name="Beier S."/>
            <person name="Steimle A."/>
            <person name="Autenrieth I.B."/>
            <person name="Huson D.H."/>
            <person name="Frick J.S."/>
        </authorList>
    </citation>
    <scope>NUCLEOTIDE SEQUENCE [LARGE SCALE GENOMIC DNA]</scope>
    <source>
        <strain evidence="11">mpk</strain>
    </source>
</reference>
<sequence>MKLDRFINRPVLSTVISVLIVILGIIGLATLPVTQYPDIAPPTVQVRATYTGANSTAVLNSVIAPLEDQINGVENMMYIQSSASNNGAADINVYFNQGTDPDMAAVNVQNRVSMAQGLLPAEVTKVGVTTQKRQNSMLMVFSLYDETDSYNIEFIENYANINLIPEIKRVKGVGDANVLGQDYSMRIWLKPDVMAQYKLVPTDVSAALAEQNIEAAPGQFGERGNQTFQYTIRYKGRLQQTTEFEDIVIKALPDGNVLRLGDVADIELGRLAYTFNNMVNGHKAVSCIVYQMAGSNATETISDLEKVLAKAQESLPTGLNINIAQNANDFLFASIHEVIKTLIEAFILVFIVVYIFLQDMRSTLIPAIAIPVALVATFFVLKLIGFSVNLLTLSAMVLAIAIVVDDAIVVVEGVHAKLDQGYKSSREASIDAMSELGGAIVSITLVMMSVFIPVSFMGGTAGTFYRQFGITMAIAIGFSALNALTLSPALCAIFLKPHDEGHGTKKMTRVERFHTAFNAAYDSILKKYKKHVVFFIHKKWLSFGLVTASIILLVFFMKVTPTGMVPNEDTGTIMGAVTLPPGTSQERAMEILNRVDSLVAAEPAVDSRTVISGFGFIGGQGPSYGSIIIKLKDWEERSMMQNSILW</sequence>
<evidence type="ECO:0000256" key="3">
    <source>
        <dbReference type="ARBA" id="ARBA00022475"/>
    </source>
</evidence>
<dbReference type="GO" id="GO:0042910">
    <property type="term" value="F:xenobiotic transmembrane transporter activity"/>
    <property type="evidence" value="ECO:0007669"/>
    <property type="project" value="TreeGrafter"/>
</dbReference>
<feature type="transmembrane region" description="Helical" evidence="8">
    <location>
        <begin position="390"/>
        <end position="415"/>
    </location>
</feature>
<dbReference type="PANTHER" id="PTHR32063:SF9">
    <property type="entry name" value="SIMILAR TO MULTIDRUG RESISTANCE PROTEIN MEXB"/>
    <property type="match status" value="1"/>
</dbReference>
<keyword evidence="6 8" id="KW-1133">Transmembrane helix</keyword>
<dbReference type="Gene3D" id="3.30.2090.10">
    <property type="entry name" value="Multidrug efflux transporter AcrB TolC docking domain, DN and DC subdomains"/>
    <property type="match status" value="1"/>
</dbReference>
<keyword evidence="4" id="KW-0997">Cell inner membrane</keyword>
<evidence type="ECO:0000313" key="11">
    <source>
        <dbReference type="Proteomes" id="UP000061587"/>
    </source>
</evidence>
<keyword evidence="2" id="KW-0813">Transport</keyword>
<dbReference type="GO" id="GO:0005886">
    <property type="term" value="C:plasma membrane"/>
    <property type="evidence" value="ECO:0007669"/>
    <property type="project" value="UniProtKB-SubCell"/>
</dbReference>
<protein>
    <submittedName>
        <fullName evidence="10">Efflux pump membrane transporter BepE</fullName>
    </submittedName>
</protein>
<dbReference type="Gene3D" id="1.20.1640.10">
    <property type="entry name" value="Multidrug efflux transporter AcrB transmembrane domain"/>
    <property type="match status" value="2"/>
</dbReference>
<evidence type="ECO:0000256" key="1">
    <source>
        <dbReference type="ARBA" id="ARBA00004429"/>
    </source>
</evidence>